<evidence type="ECO:0000313" key="9">
    <source>
        <dbReference type="Proteomes" id="UP000600565"/>
    </source>
</evidence>
<dbReference type="InterPro" id="IPR003838">
    <property type="entry name" value="ABC3_permease_C"/>
</dbReference>
<dbReference type="PANTHER" id="PTHR46795">
    <property type="entry name" value="ABC TRANSPORTER PERMEASE-RELATED-RELATED"/>
    <property type="match status" value="1"/>
</dbReference>
<dbReference type="EMBL" id="JACSPW010000014">
    <property type="protein sequence ID" value="MBD8034285.1"/>
    <property type="molecule type" value="Genomic_DNA"/>
</dbReference>
<reference evidence="8 9" key="1">
    <citation type="submission" date="2020-08" db="EMBL/GenBank/DDBJ databases">
        <title>A Genomic Blueprint of the Chicken Gut Microbiome.</title>
        <authorList>
            <person name="Gilroy R."/>
            <person name="Ravi A."/>
            <person name="Getino M."/>
            <person name="Pursley I."/>
            <person name="Horton D.L."/>
            <person name="Alikhan N.-F."/>
            <person name="Baker D."/>
            <person name="Gharbi K."/>
            <person name="Hall N."/>
            <person name="Watson M."/>
            <person name="Adriaenssens E.M."/>
            <person name="Foster-Nyarko E."/>
            <person name="Jarju S."/>
            <person name="Secka A."/>
            <person name="Antonio M."/>
            <person name="Oren A."/>
            <person name="Chaudhuri R."/>
            <person name="La Ragione R.M."/>
            <person name="Hildebrand F."/>
            <person name="Pallen M.J."/>
        </authorList>
    </citation>
    <scope>NUCLEOTIDE SEQUENCE [LARGE SCALE GENOMIC DNA]</scope>
    <source>
        <strain evidence="8 9">Sa1YVA6</strain>
    </source>
</reference>
<dbReference type="PANTHER" id="PTHR46795:SF3">
    <property type="entry name" value="ABC TRANSPORTER PERMEASE"/>
    <property type="match status" value="1"/>
</dbReference>
<proteinExistence type="inferred from homology"/>
<comment type="caution">
    <text evidence="8">The sequence shown here is derived from an EMBL/GenBank/DDBJ whole genome shotgun (WGS) entry which is preliminary data.</text>
</comment>
<feature type="transmembrane region" description="Helical" evidence="6">
    <location>
        <begin position="609"/>
        <end position="629"/>
    </location>
</feature>
<keyword evidence="2 6" id="KW-1003">Cell membrane</keyword>
<feature type="transmembrane region" description="Helical" evidence="6">
    <location>
        <begin position="236"/>
        <end position="259"/>
    </location>
</feature>
<feature type="transmembrane region" description="Helical" evidence="6">
    <location>
        <begin position="553"/>
        <end position="574"/>
    </location>
</feature>
<accession>A0ABR8XQR2</accession>
<sequence>MFYKIAINNVKRSFRDYSIYFLTLTIAVCIFYSFNSFEEQTAMLEMGKSTSEYMLTLNKLIAGTSIFVSFILGGLITYANNFLIKKRKKELGIYMTLGMSKGKISRILIFETLLIGLVSLAVGITLGIIVSQGLSVITAQLLAVEMSHYKFIVSIGAVIKSAVYFGIIYLLVMIFNQVTISKYKLIDMLNAAKKNEVVKLKNAYVSIFFFIVSLIVLAIAYVLILKNGLNSEGFLLIASLLLGVFGTMLFFFSLSNFMIHIVQKNKKLYLKDLNIFILRQINNKINTNFVSMSVICLMLFLTITLLFTMFSFKSTNDNMVAGNTSFDASSVLIAKNENLEENANDIETFLEKIDFTFEADEKHTFFSEYKLTLTLENLLSNYLSKQEQKEFQESYMLGALSAVKISDYNSILQLKGQKPKELKDNEVLVVSNYGRMNQALNKFMDNENTINIEGKDYAVKNDAPIEGNILTTATALTYFYLIIPDNFSGELQLDKTGYNVMFEGSDPKKSEEKFTNLFSSLWEDSTVDGTNYLVLGNTIDQVNTRVHGLSATVVFLGIYLGLIFLISSAAVMALQQLSDASDSFERYQSLRRIGVTEKLINKAILIQNLIYFAIPLGLAIIHSIVGISMVNEVFKAFSQGIIGSSMLVIISTLLVIYGGYFYATYVGFKNIVKSRN</sequence>
<dbReference type="Pfam" id="PF02687">
    <property type="entry name" value="FtsX"/>
    <property type="match status" value="1"/>
</dbReference>
<evidence type="ECO:0000256" key="6">
    <source>
        <dbReference type="PIRNR" id="PIRNR018968"/>
    </source>
</evidence>
<keyword evidence="5 6" id="KW-0472">Membrane</keyword>
<name>A0ABR8XQR2_9BACL</name>
<gene>
    <name evidence="8" type="ORF">H9632_14535</name>
</gene>
<keyword evidence="3 6" id="KW-0812">Transmembrane</keyword>
<evidence type="ECO:0000256" key="2">
    <source>
        <dbReference type="ARBA" id="ARBA00022475"/>
    </source>
</evidence>
<feature type="transmembrane region" description="Helical" evidence="6">
    <location>
        <begin position="17"/>
        <end position="34"/>
    </location>
</feature>
<feature type="transmembrane region" description="Helical" evidence="6">
    <location>
        <begin position="641"/>
        <end position="668"/>
    </location>
</feature>
<dbReference type="Proteomes" id="UP000600565">
    <property type="component" value="Unassembled WGS sequence"/>
</dbReference>
<feature type="domain" description="ABC3 transporter permease C-terminal" evidence="7">
    <location>
        <begin position="65"/>
        <end position="173"/>
    </location>
</feature>
<comment type="subcellular location">
    <subcellularLocation>
        <location evidence="1 6">Cell membrane</location>
        <topology evidence="1 6">Multi-pass membrane protein</topology>
    </subcellularLocation>
</comment>
<evidence type="ECO:0000256" key="1">
    <source>
        <dbReference type="ARBA" id="ARBA00004651"/>
    </source>
</evidence>
<feature type="transmembrane region" description="Helical" evidence="6">
    <location>
        <begin position="60"/>
        <end position="83"/>
    </location>
</feature>
<protein>
    <submittedName>
        <fullName evidence="8">FtsX-like permease family protein</fullName>
    </submittedName>
</protein>
<keyword evidence="6" id="KW-0813">Transport</keyword>
<evidence type="ECO:0000259" key="7">
    <source>
        <dbReference type="Pfam" id="PF02687"/>
    </source>
</evidence>
<keyword evidence="4 6" id="KW-1133">Transmembrane helix</keyword>
<evidence type="ECO:0000256" key="4">
    <source>
        <dbReference type="ARBA" id="ARBA00022989"/>
    </source>
</evidence>
<dbReference type="RefSeq" id="WP_191704783.1">
    <property type="nucleotide sequence ID" value="NZ_JACSPW010000014.1"/>
</dbReference>
<evidence type="ECO:0000256" key="5">
    <source>
        <dbReference type="ARBA" id="ARBA00023136"/>
    </source>
</evidence>
<dbReference type="InterPro" id="IPR027022">
    <property type="entry name" value="ABC_permease_BceB-typ"/>
</dbReference>
<feature type="transmembrane region" description="Helical" evidence="6">
    <location>
        <begin position="151"/>
        <end position="175"/>
    </location>
</feature>
<keyword evidence="9" id="KW-1185">Reference proteome</keyword>
<dbReference type="PIRSF" id="PIRSF018968">
    <property type="entry name" value="ABC_permease_BceB"/>
    <property type="match status" value="1"/>
</dbReference>
<feature type="transmembrane region" description="Helical" evidence="6">
    <location>
        <begin position="203"/>
        <end position="224"/>
    </location>
</feature>
<organism evidence="8 9">
    <name type="scientific">Solibacillus merdavium</name>
    <dbReference type="NCBI Taxonomy" id="2762218"/>
    <lineage>
        <taxon>Bacteria</taxon>
        <taxon>Bacillati</taxon>
        <taxon>Bacillota</taxon>
        <taxon>Bacilli</taxon>
        <taxon>Bacillales</taxon>
        <taxon>Caryophanaceae</taxon>
        <taxon>Solibacillus</taxon>
    </lineage>
</organism>
<dbReference type="InterPro" id="IPR052536">
    <property type="entry name" value="ABC-4_Integral_Memb_Prot"/>
</dbReference>
<feature type="transmembrane region" description="Helical" evidence="6">
    <location>
        <begin position="289"/>
        <end position="310"/>
    </location>
</feature>
<comment type="similarity">
    <text evidence="6">Belongs to the ABC-4 integral membrane protein family.</text>
</comment>
<evidence type="ECO:0000313" key="8">
    <source>
        <dbReference type="EMBL" id="MBD8034285.1"/>
    </source>
</evidence>
<evidence type="ECO:0000256" key="3">
    <source>
        <dbReference type="ARBA" id="ARBA00022692"/>
    </source>
</evidence>
<feature type="transmembrane region" description="Helical" evidence="6">
    <location>
        <begin position="104"/>
        <end position="131"/>
    </location>
</feature>